<dbReference type="AlphaFoldDB" id="C9K7J4"/>
<dbReference type="EMBL" id="AB525200">
    <property type="protein sequence ID" value="BAI44818.1"/>
    <property type="molecule type" value="Genomic_DNA"/>
</dbReference>
<gene>
    <name evidence="3" type="primary">ORF30</name>
</gene>
<organism evidence="3">
    <name type="scientific">Alternaria alternata</name>
    <name type="common">Alternaria rot fungus</name>
    <name type="synonym">Torula alternata</name>
    <dbReference type="NCBI Taxonomy" id="5599"/>
    <lineage>
        <taxon>Eukaryota</taxon>
        <taxon>Fungi</taxon>
        <taxon>Dikarya</taxon>
        <taxon>Ascomycota</taxon>
        <taxon>Pezizomycotina</taxon>
        <taxon>Dothideomycetes</taxon>
        <taxon>Pleosporomycetidae</taxon>
        <taxon>Pleosporales</taxon>
        <taxon>Pleosporineae</taxon>
        <taxon>Pleosporaceae</taxon>
        <taxon>Alternaria</taxon>
        <taxon>Alternaria sect. Alternaria</taxon>
        <taxon>Alternaria alternata complex</taxon>
    </lineage>
</organism>
<proteinExistence type="predicted"/>
<dbReference type="PROSITE" id="PS51388">
    <property type="entry name" value="GED"/>
    <property type="match status" value="1"/>
</dbReference>
<accession>C9K7J4</accession>
<evidence type="ECO:0000313" key="3">
    <source>
        <dbReference type="EMBL" id="BAI44818.1"/>
    </source>
</evidence>
<feature type="region of interest" description="Disordered" evidence="1">
    <location>
        <begin position="131"/>
        <end position="165"/>
    </location>
</feature>
<reference evidence="3" key="1">
    <citation type="submission" date="2009-10" db="EMBL/GenBank/DDBJ databases">
        <title>A Zn(II)2Cys6 transcription regulator encoded by the AMT gene cluster negatively controls AM-toxin production in the apple pathotype of Alternaria alternata.</title>
        <authorList>
            <person name="Harimoto Y."/>
            <person name="Kodama M."/>
            <person name="Yamamoto M."/>
            <person name="Otani H."/>
            <person name="Tsuge T."/>
        </authorList>
    </citation>
    <scope>NUCLEOTIDE SEQUENCE</scope>
    <source>
        <strain evidence="3">NBRC 8984</strain>
    </source>
</reference>
<name>C9K7J4_ALTAL</name>
<protein>
    <submittedName>
        <fullName evidence="3">Uncharacterized protein ORF30</fullName>
    </submittedName>
</protein>
<dbReference type="InterPro" id="IPR020850">
    <property type="entry name" value="GED_dom"/>
</dbReference>
<feature type="domain" description="GED" evidence="2">
    <location>
        <begin position="1"/>
        <end position="87"/>
    </location>
</feature>
<evidence type="ECO:0000256" key="1">
    <source>
        <dbReference type="SAM" id="MobiDB-lite"/>
    </source>
</evidence>
<sequence length="165" mass="17782">MRAPKRWIIAIERFVDDVAVEAVEKGIIARLNDIVSPVEVTSLASDVVTNIAGESEESRAKRKQLENQLDVLVQGLETCNRFMIRTLQGVTSAAVFDSGSGTFPPDVSLNSPCRESGEVITNDGLEEVEASSNTAHIDGDLPTESEAVPDEESEPVDMGYPSDSC</sequence>
<evidence type="ECO:0000259" key="2">
    <source>
        <dbReference type="PROSITE" id="PS51388"/>
    </source>
</evidence>
<feature type="compositionally biased region" description="Acidic residues" evidence="1">
    <location>
        <begin position="141"/>
        <end position="155"/>
    </location>
</feature>